<dbReference type="Proteomes" id="UP000807825">
    <property type="component" value="Unassembled WGS sequence"/>
</dbReference>
<dbReference type="InterPro" id="IPR051460">
    <property type="entry name" value="HdrC_iron-sulfur_subunit"/>
</dbReference>
<dbReference type="InterPro" id="IPR004017">
    <property type="entry name" value="Cys_rich_dom"/>
</dbReference>
<dbReference type="GO" id="GO:0046872">
    <property type="term" value="F:metal ion binding"/>
    <property type="evidence" value="ECO:0007669"/>
    <property type="project" value="UniProtKB-KW"/>
</dbReference>
<organism evidence="7 8">
    <name type="scientific">Desulfomonile tiedjei</name>
    <dbReference type="NCBI Taxonomy" id="2358"/>
    <lineage>
        <taxon>Bacteria</taxon>
        <taxon>Pseudomonadati</taxon>
        <taxon>Thermodesulfobacteriota</taxon>
        <taxon>Desulfomonilia</taxon>
        <taxon>Desulfomonilales</taxon>
        <taxon>Desulfomonilaceae</taxon>
        <taxon>Desulfomonile</taxon>
    </lineage>
</organism>
<dbReference type="GO" id="GO:0005886">
    <property type="term" value="C:plasma membrane"/>
    <property type="evidence" value="ECO:0007669"/>
    <property type="project" value="TreeGrafter"/>
</dbReference>
<reference evidence="7" key="1">
    <citation type="submission" date="2020-07" db="EMBL/GenBank/DDBJ databases">
        <title>Huge and variable diversity of episymbiotic CPR bacteria and DPANN archaea in groundwater ecosystems.</title>
        <authorList>
            <person name="He C.Y."/>
            <person name="Keren R."/>
            <person name="Whittaker M."/>
            <person name="Farag I.F."/>
            <person name="Doudna J."/>
            <person name="Cate J.H.D."/>
            <person name="Banfield J.F."/>
        </authorList>
    </citation>
    <scope>NUCLEOTIDE SEQUENCE</scope>
    <source>
        <strain evidence="7">NC_groundwater_1664_Pr3_B-0.1um_52_9</strain>
    </source>
</reference>
<dbReference type="PANTHER" id="PTHR43255:SF1">
    <property type="entry name" value="IRON-SULFUR-BINDING OXIDOREDUCTASE FADF-RELATED"/>
    <property type="match status" value="1"/>
</dbReference>
<evidence type="ECO:0000313" key="7">
    <source>
        <dbReference type="EMBL" id="MBI5251431.1"/>
    </source>
</evidence>
<keyword evidence="4" id="KW-0408">Iron</keyword>
<dbReference type="PANTHER" id="PTHR43255">
    <property type="entry name" value="IRON-SULFUR-BINDING OXIDOREDUCTASE FADF-RELATED-RELATED"/>
    <property type="match status" value="1"/>
</dbReference>
<dbReference type="Pfam" id="PF02754">
    <property type="entry name" value="CCG"/>
    <property type="match status" value="1"/>
</dbReference>
<evidence type="ECO:0000256" key="2">
    <source>
        <dbReference type="ARBA" id="ARBA00022723"/>
    </source>
</evidence>
<feature type="domain" description="Cysteine-rich" evidence="6">
    <location>
        <begin position="62"/>
        <end position="149"/>
    </location>
</feature>
<protein>
    <submittedName>
        <fullName evidence="7">(Fe-S)-binding protein</fullName>
    </submittedName>
</protein>
<keyword evidence="2" id="KW-0479">Metal-binding</keyword>
<dbReference type="GO" id="GO:0016491">
    <property type="term" value="F:oxidoreductase activity"/>
    <property type="evidence" value="ECO:0007669"/>
    <property type="project" value="UniProtKB-KW"/>
</dbReference>
<gene>
    <name evidence="7" type="ORF">HY912_18235</name>
</gene>
<name>A0A9D6Z7T8_9BACT</name>
<dbReference type="AlphaFoldDB" id="A0A9D6Z7T8"/>
<dbReference type="EMBL" id="JACRDE010000477">
    <property type="protein sequence ID" value="MBI5251431.1"/>
    <property type="molecule type" value="Genomic_DNA"/>
</dbReference>
<evidence type="ECO:0000313" key="8">
    <source>
        <dbReference type="Proteomes" id="UP000807825"/>
    </source>
</evidence>
<evidence type="ECO:0000256" key="1">
    <source>
        <dbReference type="ARBA" id="ARBA00022485"/>
    </source>
</evidence>
<evidence type="ECO:0000256" key="5">
    <source>
        <dbReference type="ARBA" id="ARBA00023014"/>
    </source>
</evidence>
<evidence type="ECO:0000259" key="6">
    <source>
        <dbReference type="Pfam" id="PF02754"/>
    </source>
</evidence>
<comment type="caution">
    <text evidence="7">The sequence shown here is derived from an EMBL/GenBank/DDBJ whole genome shotgun (WGS) entry which is preliminary data.</text>
</comment>
<dbReference type="GO" id="GO:0051539">
    <property type="term" value="F:4 iron, 4 sulfur cluster binding"/>
    <property type="evidence" value="ECO:0007669"/>
    <property type="project" value="UniProtKB-KW"/>
</dbReference>
<keyword evidence="1" id="KW-0004">4Fe-4S</keyword>
<accession>A0A9D6Z7T8</accession>
<proteinExistence type="predicted"/>
<sequence>MEKYKPKELITSCAGCLKTFRDLYPHYGSRNEMTVLHAVELMEKLITEGKLKFKEDSAPVKVVYHDPCDMGRHMGIYEPPRNVLKAIPGVELLEFPLNRDKAKCCGGGGGMKGFDNEMAGDIGYKRLLSAVAVGADMIVSACPSCKGSFNQAAARARKEKKAKIKVMDITELVASRLA</sequence>
<keyword evidence="3" id="KW-0560">Oxidoreductase</keyword>
<evidence type="ECO:0000256" key="3">
    <source>
        <dbReference type="ARBA" id="ARBA00023002"/>
    </source>
</evidence>
<evidence type="ECO:0000256" key="4">
    <source>
        <dbReference type="ARBA" id="ARBA00023004"/>
    </source>
</evidence>
<keyword evidence="5" id="KW-0411">Iron-sulfur</keyword>